<protein>
    <submittedName>
        <fullName evidence="1">Uncharacterized protein</fullName>
    </submittedName>
</protein>
<dbReference type="Proteomes" id="UP000541583">
    <property type="component" value="Unassembled WGS sequence"/>
</dbReference>
<keyword evidence="2" id="KW-1185">Reference proteome</keyword>
<evidence type="ECO:0000313" key="2">
    <source>
        <dbReference type="Proteomes" id="UP000541583"/>
    </source>
</evidence>
<name>A0ABR6PPZ2_9SPHI</name>
<evidence type="ECO:0000313" key="1">
    <source>
        <dbReference type="EMBL" id="MBB6111269.1"/>
    </source>
</evidence>
<comment type="caution">
    <text evidence="1">The sequence shown here is derived from an EMBL/GenBank/DDBJ whole genome shotgun (WGS) entry which is preliminary data.</text>
</comment>
<dbReference type="EMBL" id="JACHCB010000011">
    <property type="protein sequence ID" value="MBB6111269.1"/>
    <property type="molecule type" value="Genomic_DNA"/>
</dbReference>
<proteinExistence type="predicted"/>
<accession>A0ABR6PPZ2</accession>
<gene>
    <name evidence="1" type="ORF">HDF23_004037</name>
</gene>
<dbReference type="RefSeq" id="WP_076375522.1">
    <property type="nucleotide sequence ID" value="NZ_FTMG01000011.1"/>
</dbReference>
<organism evidence="1 2">
    <name type="scientific">Mucilaginibacter lappiensis</name>
    <dbReference type="NCBI Taxonomy" id="354630"/>
    <lineage>
        <taxon>Bacteria</taxon>
        <taxon>Pseudomonadati</taxon>
        <taxon>Bacteroidota</taxon>
        <taxon>Sphingobacteriia</taxon>
        <taxon>Sphingobacteriales</taxon>
        <taxon>Sphingobacteriaceae</taxon>
        <taxon>Mucilaginibacter</taxon>
    </lineage>
</organism>
<reference evidence="1 2" key="1">
    <citation type="submission" date="2020-08" db="EMBL/GenBank/DDBJ databases">
        <title>Genomic Encyclopedia of Type Strains, Phase IV (KMG-V): Genome sequencing to study the core and pangenomes of soil and plant-associated prokaryotes.</title>
        <authorList>
            <person name="Whitman W."/>
        </authorList>
    </citation>
    <scope>NUCLEOTIDE SEQUENCE [LARGE SCALE GENOMIC DNA]</scope>
    <source>
        <strain evidence="1 2">ANJLi2</strain>
    </source>
</reference>
<sequence>MKTPPKTYYLASQCGQELANVRELSATAFQEISEDITALEAFDRDGRLFRLAEFNHRNLFG</sequence>